<comment type="function">
    <text evidence="5">Zinc chaperone that directly transfers zinc cofactor to target proteins, thereby activating them. Zinc is transferred from the CXCC motif in the GTPase domain to the zinc binding site in target proteins in a process requiring GTP hydrolysis.</text>
</comment>
<evidence type="ECO:0000256" key="2">
    <source>
        <dbReference type="ARBA" id="ARBA00022801"/>
    </source>
</evidence>
<accession>A0A1M6ZQM1</accession>
<evidence type="ECO:0000313" key="9">
    <source>
        <dbReference type="EMBL" id="SHL32730.1"/>
    </source>
</evidence>
<dbReference type="Proteomes" id="UP000321726">
    <property type="component" value="Unassembled WGS sequence"/>
</dbReference>
<dbReference type="SMART" id="SM00833">
    <property type="entry name" value="CobW_C"/>
    <property type="match status" value="1"/>
</dbReference>
<sequence>MQLNKIPATVVTGFLGSGKTTLLASLLRGVTGKRIAVIVNEFGEQDIDSDLLRSCALGCREEGGSEEGCEGPGAVSQGEDGIYELANGCICCTVEEEFLPVMKKLVARRDDIDHILIETSGLALPKPLVQAFNWPEVRQHCTVDAIITVVDGPAVASGRYADDVERVEAQRRADESLDHDPSLRELLDDQLSAADLVLVSKTDLLEPGDRQAVESLVRGRVTGSVKTLFIDQTLAADSTQLEALMGIGAASEEHIDHIDNHHDRHHAEGAHHDHAHDHFDSCVIRLGEVDGQALATVLRQLLKEQEIYRAKGFAAIPGKPMRQVIQAVGERLDSYFDRLWRADEPRHTQLVFIGRSLDEAALREALSSTRVAETDVDV</sequence>
<dbReference type="GO" id="GO:0000166">
    <property type="term" value="F:nucleotide binding"/>
    <property type="evidence" value="ECO:0007669"/>
    <property type="project" value="UniProtKB-KW"/>
</dbReference>
<dbReference type="SUPFAM" id="SSF52540">
    <property type="entry name" value="P-loop containing nucleoside triphosphate hydrolases"/>
    <property type="match status" value="1"/>
</dbReference>
<keyword evidence="2" id="KW-0378">Hydrolase</keyword>
<dbReference type="InterPro" id="IPR011629">
    <property type="entry name" value="CobW-like_C"/>
</dbReference>
<dbReference type="InterPro" id="IPR051316">
    <property type="entry name" value="Zinc-reg_GTPase_activator"/>
</dbReference>
<dbReference type="EMBL" id="BJXU01000019">
    <property type="protein sequence ID" value="GEN22682.1"/>
    <property type="molecule type" value="Genomic_DNA"/>
</dbReference>
<feature type="domain" description="CobW C-terminal" evidence="7">
    <location>
        <begin position="279"/>
        <end position="370"/>
    </location>
</feature>
<comment type="catalytic activity">
    <reaction evidence="6">
        <text>GTP + H2O = GDP + phosphate + H(+)</text>
        <dbReference type="Rhea" id="RHEA:19669"/>
        <dbReference type="ChEBI" id="CHEBI:15377"/>
        <dbReference type="ChEBI" id="CHEBI:15378"/>
        <dbReference type="ChEBI" id="CHEBI:37565"/>
        <dbReference type="ChEBI" id="CHEBI:43474"/>
        <dbReference type="ChEBI" id="CHEBI:58189"/>
    </reaction>
    <physiologicalReaction direction="left-to-right" evidence="6">
        <dbReference type="Rhea" id="RHEA:19670"/>
    </physiologicalReaction>
</comment>
<dbReference type="CDD" id="cd03112">
    <property type="entry name" value="CobW-like"/>
    <property type="match status" value="1"/>
</dbReference>
<gene>
    <name evidence="8" type="ORF">HCU01_06310</name>
    <name evidence="9" type="ORF">SAMN05660971_00210</name>
</gene>
<keyword evidence="1" id="KW-0547">Nucleotide-binding</keyword>
<keyword evidence="3" id="KW-0143">Chaperone</keyword>
<dbReference type="PANTHER" id="PTHR13748">
    <property type="entry name" value="COBW-RELATED"/>
    <property type="match status" value="1"/>
</dbReference>
<evidence type="ECO:0000313" key="8">
    <source>
        <dbReference type="EMBL" id="GEN22682.1"/>
    </source>
</evidence>
<dbReference type="AlphaFoldDB" id="A0A1M6ZQM1"/>
<evidence type="ECO:0000256" key="6">
    <source>
        <dbReference type="ARBA" id="ARBA00049117"/>
    </source>
</evidence>
<dbReference type="InterPro" id="IPR012824">
    <property type="entry name" value="CobW"/>
</dbReference>
<dbReference type="Proteomes" id="UP000184123">
    <property type="component" value="Unassembled WGS sequence"/>
</dbReference>
<dbReference type="STRING" id="44933.SAMN05660971_00210"/>
<reference evidence="8 11" key="2">
    <citation type="submission" date="2019-07" db="EMBL/GenBank/DDBJ databases">
        <title>Whole genome shotgun sequence of Halomonas cupida NBRC 102219.</title>
        <authorList>
            <person name="Hosoyama A."/>
            <person name="Uohara A."/>
            <person name="Ohji S."/>
            <person name="Ichikawa N."/>
        </authorList>
    </citation>
    <scope>NUCLEOTIDE SEQUENCE [LARGE SCALE GENOMIC DNA]</scope>
    <source>
        <strain evidence="8 11">NBRC 102219</strain>
    </source>
</reference>
<organism evidence="9 10">
    <name type="scientific">Halomonas cupida</name>
    <dbReference type="NCBI Taxonomy" id="44933"/>
    <lineage>
        <taxon>Bacteria</taxon>
        <taxon>Pseudomonadati</taxon>
        <taxon>Pseudomonadota</taxon>
        <taxon>Gammaproteobacteria</taxon>
        <taxon>Oceanospirillales</taxon>
        <taxon>Halomonadaceae</taxon>
        <taxon>Halomonas</taxon>
    </lineage>
</organism>
<dbReference type="GO" id="GO:0016787">
    <property type="term" value="F:hydrolase activity"/>
    <property type="evidence" value="ECO:0007669"/>
    <property type="project" value="UniProtKB-KW"/>
</dbReference>
<dbReference type="OrthoDB" id="9808822at2"/>
<dbReference type="Pfam" id="PF07683">
    <property type="entry name" value="CobW_C"/>
    <property type="match status" value="1"/>
</dbReference>
<dbReference type="EMBL" id="FRCA01000001">
    <property type="protein sequence ID" value="SHL32730.1"/>
    <property type="molecule type" value="Genomic_DNA"/>
</dbReference>
<dbReference type="PANTHER" id="PTHR13748:SF62">
    <property type="entry name" value="COBW DOMAIN-CONTAINING PROTEIN"/>
    <property type="match status" value="1"/>
</dbReference>
<dbReference type="Gene3D" id="3.30.1220.10">
    <property type="entry name" value="CobW-like, C-terminal domain"/>
    <property type="match status" value="1"/>
</dbReference>
<protein>
    <submittedName>
        <fullName evidence="9">Cobalamin biosynthesis protein CobW</fullName>
    </submittedName>
</protein>
<dbReference type="SUPFAM" id="SSF90002">
    <property type="entry name" value="Hypothetical protein YjiA, C-terminal domain"/>
    <property type="match status" value="1"/>
</dbReference>
<proteinExistence type="inferred from homology"/>
<reference evidence="9 10" key="1">
    <citation type="submission" date="2016-11" db="EMBL/GenBank/DDBJ databases">
        <authorList>
            <person name="Jaros S."/>
            <person name="Januszkiewicz K."/>
            <person name="Wedrychowicz H."/>
        </authorList>
    </citation>
    <scope>NUCLEOTIDE SEQUENCE [LARGE SCALE GENOMIC DNA]</scope>
    <source>
        <strain evidence="9 10">DSM 4740</strain>
    </source>
</reference>
<dbReference type="InterPro" id="IPR027417">
    <property type="entry name" value="P-loop_NTPase"/>
</dbReference>
<dbReference type="NCBIfam" id="TIGR02475">
    <property type="entry name" value="CobW"/>
    <property type="match status" value="1"/>
</dbReference>
<dbReference type="RefSeq" id="WP_073433171.1">
    <property type="nucleotide sequence ID" value="NZ_BJXU01000019.1"/>
</dbReference>
<evidence type="ECO:0000256" key="1">
    <source>
        <dbReference type="ARBA" id="ARBA00022741"/>
    </source>
</evidence>
<evidence type="ECO:0000256" key="5">
    <source>
        <dbReference type="ARBA" id="ARBA00045658"/>
    </source>
</evidence>
<dbReference type="Gene3D" id="3.40.50.300">
    <property type="entry name" value="P-loop containing nucleotide triphosphate hydrolases"/>
    <property type="match status" value="1"/>
</dbReference>
<dbReference type="InterPro" id="IPR003495">
    <property type="entry name" value="CobW/HypB/UreG_nucleotide-bd"/>
</dbReference>
<evidence type="ECO:0000313" key="10">
    <source>
        <dbReference type="Proteomes" id="UP000184123"/>
    </source>
</evidence>
<keyword evidence="11" id="KW-1185">Reference proteome</keyword>
<evidence type="ECO:0000256" key="4">
    <source>
        <dbReference type="ARBA" id="ARBA00034320"/>
    </source>
</evidence>
<evidence type="ECO:0000313" key="11">
    <source>
        <dbReference type="Proteomes" id="UP000321726"/>
    </source>
</evidence>
<name>A0A1M6ZQM1_9GAMM</name>
<dbReference type="GO" id="GO:0005737">
    <property type="term" value="C:cytoplasm"/>
    <property type="evidence" value="ECO:0007669"/>
    <property type="project" value="TreeGrafter"/>
</dbReference>
<evidence type="ECO:0000259" key="7">
    <source>
        <dbReference type="SMART" id="SM00833"/>
    </source>
</evidence>
<dbReference type="InterPro" id="IPR036627">
    <property type="entry name" value="CobW-likC_sf"/>
</dbReference>
<dbReference type="GO" id="GO:0009236">
    <property type="term" value="P:cobalamin biosynthetic process"/>
    <property type="evidence" value="ECO:0007669"/>
    <property type="project" value="InterPro"/>
</dbReference>
<dbReference type="Pfam" id="PF02492">
    <property type="entry name" value="cobW"/>
    <property type="match status" value="1"/>
</dbReference>
<evidence type="ECO:0000256" key="3">
    <source>
        <dbReference type="ARBA" id="ARBA00023186"/>
    </source>
</evidence>
<comment type="similarity">
    <text evidence="4">Belongs to the SIMIBI class G3E GTPase family. ZNG1 subfamily.</text>
</comment>